<dbReference type="AlphaFoldDB" id="A0A9W9CPD9"/>
<dbReference type="OrthoDB" id="3524679at2759"/>
<sequence>MNVFVLLGCIGKSAGIANLYWISVSHGGISLPTASALTEIRVGYFSLCTTFANDKMTCFSRETVPDTSPFLPLPPLLLACISLQKRSLYPLPALASPLFLFGMIYYFTVRERGGRNKKAAKALLGISAALGLASALACMASAKALEGAEGVIGGNVQIKSGMWLGVLLWIAAAIHVSVVGYLICGMPGSGMGGGYGGSSGGGYDGGLRGGGGDSLYGASDAGYTEPAGGYGAPPGSYPPSSQGPSSVMGGPEIGGGYGNPHMVVPDPYTTGGRAASSGRDPLMVASDSYTGGAPATVRNNAPLGGARTWAPPRAGTPLIQPPAAACPSPYSRREDLYMSVRDPYVGGATTYGIGSDPYAKGNSPAMRGAAPTAEEPAHYAGTGASFGGHYKPYPGGSLPTRQLGAPSGATGSSLGDRRNPHVRDGGLRYAGEQEPRIGENGEAPSQAINSPTSGAVSQPNSANSFTQPPPPQTSDQLYMANALDALPSSKPSKPWRRAISFKNARPLKASKTATGREPLKVAFTLKAAEPTKEDEVLSADETALKPTNEDDDDASRSTAPVKDGEEAINTFSKTVKSDLKAAKRRTPAKAKPFKPTISLLGTKPTTLEAKKEPKIPTVPTSANGLSGKEPPSWGLCPNLPLSSKAKAAKPTTPVEAKEINGQEPLAWGLGPASVPTIWGNKKTVTKKLPKVGDAEEVKGQEPSSWGLGPSTAGTKWATKWKPHPASKKDVVKTSSRSVTPARAVTPPDEEEVKDGVLKVGGGGTKTVTPIKVSRKTRVVQPRRKVKPVKAKKEPKAWKARREKG</sequence>
<name>A0A9W9CPD9_9PLEO</name>
<keyword evidence="2" id="KW-1133">Transmembrane helix</keyword>
<gene>
    <name evidence="3" type="ORF">N0V83_003540</name>
</gene>
<feature type="compositionally biased region" description="Basic and acidic residues" evidence="1">
    <location>
        <begin position="415"/>
        <end position="439"/>
    </location>
</feature>
<comment type="caution">
    <text evidence="3">The sequence shown here is derived from an EMBL/GenBank/DDBJ whole genome shotgun (WGS) entry which is preliminary data.</text>
</comment>
<reference evidence="3" key="1">
    <citation type="submission" date="2022-10" db="EMBL/GenBank/DDBJ databases">
        <title>Tapping the CABI collections for fungal endophytes: first genome assemblies for Collariella, Neodidymelliopsis, Ascochyta clinopodiicola, Didymella pomorum, Didymosphaeria variabile, Neocosmospora piperis and Neocucurbitaria cava.</title>
        <authorList>
            <person name="Hill R."/>
        </authorList>
    </citation>
    <scope>NUCLEOTIDE SEQUENCE</scope>
    <source>
        <strain evidence="3">IMI 356814</strain>
    </source>
</reference>
<organism evidence="3 4">
    <name type="scientific">Neocucurbitaria cava</name>
    <dbReference type="NCBI Taxonomy" id="798079"/>
    <lineage>
        <taxon>Eukaryota</taxon>
        <taxon>Fungi</taxon>
        <taxon>Dikarya</taxon>
        <taxon>Ascomycota</taxon>
        <taxon>Pezizomycotina</taxon>
        <taxon>Dothideomycetes</taxon>
        <taxon>Pleosporomycetidae</taxon>
        <taxon>Pleosporales</taxon>
        <taxon>Pleosporineae</taxon>
        <taxon>Cucurbitariaceae</taxon>
        <taxon>Neocucurbitaria</taxon>
    </lineage>
</organism>
<feature type="compositionally biased region" description="Basic residues" evidence="1">
    <location>
        <begin position="772"/>
        <end position="789"/>
    </location>
</feature>
<feature type="region of interest" description="Disordered" evidence="1">
    <location>
        <begin position="691"/>
        <end position="804"/>
    </location>
</feature>
<feature type="compositionally biased region" description="Basic residues" evidence="1">
    <location>
        <begin position="582"/>
        <end position="592"/>
    </location>
</feature>
<keyword evidence="4" id="KW-1185">Reference proteome</keyword>
<proteinExistence type="predicted"/>
<keyword evidence="2" id="KW-0812">Transmembrane</keyword>
<feature type="region of interest" description="Disordered" evidence="1">
    <location>
        <begin position="529"/>
        <end position="638"/>
    </location>
</feature>
<feature type="transmembrane region" description="Helical" evidence="2">
    <location>
        <begin position="88"/>
        <end position="107"/>
    </location>
</feature>
<dbReference type="EMBL" id="JAPEUY010000005">
    <property type="protein sequence ID" value="KAJ4373246.1"/>
    <property type="molecule type" value="Genomic_DNA"/>
</dbReference>
<protein>
    <submittedName>
        <fullName evidence="3">Uncharacterized protein</fullName>
    </submittedName>
</protein>
<evidence type="ECO:0000256" key="1">
    <source>
        <dbReference type="SAM" id="MobiDB-lite"/>
    </source>
</evidence>
<feature type="region of interest" description="Disordered" evidence="1">
    <location>
        <begin position="355"/>
        <end position="497"/>
    </location>
</feature>
<accession>A0A9W9CPD9</accession>
<evidence type="ECO:0000313" key="4">
    <source>
        <dbReference type="Proteomes" id="UP001140560"/>
    </source>
</evidence>
<dbReference type="Proteomes" id="UP001140560">
    <property type="component" value="Unassembled WGS sequence"/>
</dbReference>
<feature type="transmembrane region" description="Helical" evidence="2">
    <location>
        <begin position="162"/>
        <end position="184"/>
    </location>
</feature>
<evidence type="ECO:0000256" key="2">
    <source>
        <dbReference type="SAM" id="Phobius"/>
    </source>
</evidence>
<evidence type="ECO:0000313" key="3">
    <source>
        <dbReference type="EMBL" id="KAJ4373246.1"/>
    </source>
</evidence>
<feature type="compositionally biased region" description="Polar residues" evidence="1">
    <location>
        <begin position="446"/>
        <end position="466"/>
    </location>
</feature>
<feature type="region of interest" description="Disordered" evidence="1">
    <location>
        <begin position="227"/>
        <end position="246"/>
    </location>
</feature>
<keyword evidence="2" id="KW-0472">Membrane</keyword>